<dbReference type="EMBL" id="LCOA01000012">
    <property type="protein sequence ID" value="KKU69687.1"/>
    <property type="molecule type" value="Genomic_DNA"/>
</dbReference>
<gene>
    <name evidence="1" type="ORF">UX92_C0012G0030</name>
</gene>
<evidence type="ECO:0000313" key="1">
    <source>
        <dbReference type="EMBL" id="KKU69687.1"/>
    </source>
</evidence>
<name>A0A0G1SJT9_9BACT</name>
<protein>
    <submittedName>
        <fullName evidence="1">Uncharacterized protein</fullName>
    </submittedName>
</protein>
<reference evidence="1 2" key="1">
    <citation type="journal article" date="2015" name="Nature">
        <title>rRNA introns, odd ribosomes, and small enigmatic genomes across a large radiation of phyla.</title>
        <authorList>
            <person name="Brown C.T."/>
            <person name="Hug L.A."/>
            <person name="Thomas B.C."/>
            <person name="Sharon I."/>
            <person name="Castelle C.J."/>
            <person name="Singh A."/>
            <person name="Wilkins M.J."/>
            <person name="Williams K.H."/>
            <person name="Banfield J.F."/>
        </authorList>
    </citation>
    <scope>NUCLEOTIDE SEQUENCE [LARGE SCALE GENOMIC DNA]</scope>
</reference>
<dbReference type="Proteomes" id="UP000034565">
    <property type="component" value="Unassembled WGS sequence"/>
</dbReference>
<comment type="caution">
    <text evidence="1">The sequence shown here is derived from an EMBL/GenBank/DDBJ whole genome shotgun (WGS) entry which is preliminary data.</text>
</comment>
<accession>A0A0G1SJT9</accession>
<organism evidence="1 2">
    <name type="scientific">Candidatus Amesbacteria bacterium GW2011_GWA1_47_20</name>
    <dbReference type="NCBI Taxonomy" id="1618354"/>
    <lineage>
        <taxon>Bacteria</taxon>
        <taxon>Candidatus Amesiibacteriota</taxon>
    </lineage>
</organism>
<proteinExistence type="predicted"/>
<sequence length="29" mass="2973">MGGFGADPIFVGISAGIHRRVVEAGVFNV</sequence>
<dbReference type="AlphaFoldDB" id="A0A0G1SJT9"/>
<evidence type="ECO:0000313" key="2">
    <source>
        <dbReference type="Proteomes" id="UP000034565"/>
    </source>
</evidence>